<dbReference type="PANTHER" id="PTHR43265">
    <property type="entry name" value="ESTERASE ESTD"/>
    <property type="match status" value="1"/>
</dbReference>
<dbReference type="InterPro" id="IPR053145">
    <property type="entry name" value="AB_hydrolase_Est10"/>
</dbReference>
<dbReference type="EMBL" id="AP022610">
    <property type="protein sequence ID" value="BBZ31004.1"/>
    <property type="molecule type" value="Genomic_DNA"/>
</dbReference>
<dbReference type="RefSeq" id="WP_163742904.1">
    <property type="nucleotide sequence ID" value="NZ_AP022610.1"/>
</dbReference>
<dbReference type="InterPro" id="IPR029058">
    <property type="entry name" value="AB_hydrolase_fold"/>
</dbReference>
<dbReference type="GO" id="GO:0052689">
    <property type="term" value="F:carboxylic ester hydrolase activity"/>
    <property type="evidence" value="ECO:0007669"/>
    <property type="project" value="TreeGrafter"/>
</dbReference>
<dbReference type="Gene3D" id="3.40.50.1820">
    <property type="entry name" value="alpha/beta hydrolase"/>
    <property type="match status" value="1"/>
</dbReference>
<keyword evidence="1" id="KW-0732">Signal</keyword>
<name>A0A7I7XPF3_9MYCO</name>
<evidence type="ECO:0000313" key="2">
    <source>
        <dbReference type="EMBL" id="BBZ31004.1"/>
    </source>
</evidence>
<proteinExistence type="predicted"/>
<dbReference type="Proteomes" id="UP000466517">
    <property type="component" value="Chromosome"/>
</dbReference>
<gene>
    <name evidence="2" type="ORF">MMAD_52990</name>
</gene>
<feature type="signal peptide" evidence="1">
    <location>
        <begin position="1"/>
        <end position="25"/>
    </location>
</feature>
<dbReference type="KEGG" id="mmag:MMAD_52990"/>
<organism evidence="2 3">
    <name type="scientific">Mycolicibacterium madagascariense</name>
    <dbReference type="NCBI Taxonomy" id="212765"/>
    <lineage>
        <taxon>Bacteria</taxon>
        <taxon>Bacillati</taxon>
        <taxon>Actinomycetota</taxon>
        <taxon>Actinomycetes</taxon>
        <taxon>Mycobacteriales</taxon>
        <taxon>Mycobacteriaceae</taxon>
        <taxon>Mycolicibacterium</taxon>
    </lineage>
</organism>
<dbReference type="PANTHER" id="PTHR43265:SF1">
    <property type="entry name" value="ESTERASE ESTD"/>
    <property type="match status" value="1"/>
</dbReference>
<keyword evidence="3" id="KW-1185">Reference proteome</keyword>
<sequence>MTRVRRGLWLALVALLLAGCGSGGGGNAVSSTAAAPRHGWVEDDVTFVADGLTVHGTYRHDVDTPPGPAALLLSESGNTDRNGDNAVAGPIGNMRQLAEYLSSKGIATLRYDKVGTGKTGLGPYAARPADVGSAVYTTGAKAAVRYLAAQPSTDRTHVSVYAVGEGGVHAMALATDTAADAPKIHSLGLLQPLAGRYLDIITNRVRSSVAADVKAGAKTPPQADDVIKAWLAAVDEARTKGTAPAKLPEGLGAILNPGNVKAVVEADAIDPLALAARLPAGMPVLATCSDSDTQAMCPAEQPLFDALAHTALTVVRLTGVNHVLRDDPTDNVGNYAKQAPLSRQLVTALDGFVGR</sequence>
<protein>
    <recommendedName>
        <fullName evidence="4">Alpha/beta hydrolase</fullName>
    </recommendedName>
</protein>
<dbReference type="AlphaFoldDB" id="A0A7I7XPF3"/>
<feature type="chain" id="PRO_5039345933" description="Alpha/beta hydrolase" evidence="1">
    <location>
        <begin position="26"/>
        <end position="355"/>
    </location>
</feature>
<evidence type="ECO:0000313" key="3">
    <source>
        <dbReference type="Proteomes" id="UP000466517"/>
    </source>
</evidence>
<reference evidence="2 3" key="1">
    <citation type="journal article" date="2019" name="Emerg. Microbes Infect.">
        <title>Comprehensive subspecies identification of 175 nontuberculous mycobacteria species based on 7547 genomic profiles.</title>
        <authorList>
            <person name="Matsumoto Y."/>
            <person name="Kinjo T."/>
            <person name="Motooka D."/>
            <person name="Nabeya D."/>
            <person name="Jung N."/>
            <person name="Uechi K."/>
            <person name="Horii T."/>
            <person name="Iida T."/>
            <person name="Fujita J."/>
            <person name="Nakamura S."/>
        </authorList>
    </citation>
    <scope>NUCLEOTIDE SEQUENCE [LARGE SCALE GENOMIC DNA]</scope>
    <source>
        <strain evidence="2 3">JCM 13574</strain>
    </source>
</reference>
<dbReference type="PROSITE" id="PS51257">
    <property type="entry name" value="PROKAR_LIPOPROTEIN"/>
    <property type="match status" value="1"/>
</dbReference>
<dbReference type="SUPFAM" id="SSF53474">
    <property type="entry name" value="alpha/beta-Hydrolases"/>
    <property type="match status" value="1"/>
</dbReference>
<evidence type="ECO:0008006" key="4">
    <source>
        <dbReference type="Google" id="ProtNLM"/>
    </source>
</evidence>
<evidence type="ECO:0000256" key="1">
    <source>
        <dbReference type="SAM" id="SignalP"/>
    </source>
</evidence>
<accession>A0A7I7XPF3</accession>